<feature type="compositionally biased region" description="Polar residues" evidence="1">
    <location>
        <begin position="164"/>
        <end position="173"/>
    </location>
</feature>
<evidence type="ECO:0000259" key="2">
    <source>
        <dbReference type="Pfam" id="PF02120"/>
    </source>
</evidence>
<evidence type="ECO:0000313" key="3">
    <source>
        <dbReference type="EMBL" id="PSL12388.1"/>
    </source>
</evidence>
<name>A0A2P8ESH2_9GAMM</name>
<keyword evidence="3" id="KW-0282">Flagellum</keyword>
<feature type="region of interest" description="Disordered" evidence="1">
    <location>
        <begin position="242"/>
        <end position="323"/>
    </location>
</feature>
<proteinExistence type="predicted"/>
<feature type="compositionally biased region" description="Low complexity" evidence="1">
    <location>
        <begin position="174"/>
        <end position="190"/>
    </location>
</feature>
<feature type="compositionally biased region" description="Low complexity" evidence="1">
    <location>
        <begin position="251"/>
        <end position="284"/>
    </location>
</feature>
<dbReference type="AlphaFoldDB" id="A0A2P8ESH2"/>
<feature type="domain" description="Flagellar hook-length control protein-like C-terminal" evidence="2">
    <location>
        <begin position="583"/>
        <end position="656"/>
    </location>
</feature>
<reference evidence="3 4" key="1">
    <citation type="submission" date="2018-03" db="EMBL/GenBank/DDBJ databases">
        <title>Genomic Encyclopedia of Archaeal and Bacterial Type Strains, Phase II (KMG-II): from individual species to whole genera.</title>
        <authorList>
            <person name="Goeker M."/>
        </authorList>
    </citation>
    <scope>NUCLEOTIDE SEQUENCE [LARGE SCALE GENOMIC DNA]</scope>
    <source>
        <strain evidence="3 4">DSM 17586</strain>
    </source>
</reference>
<feature type="compositionally biased region" description="Polar residues" evidence="1">
    <location>
        <begin position="1"/>
        <end position="20"/>
    </location>
</feature>
<evidence type="ECO:0000313" key="4">
    <source>
        <dbReference type="Proteomes" id="UP000242133"/>
    </source>
</evidence>
<dbReference type="PRINTS" id="PR01217">
    <property type="entry name" value="PRICHEXTENSN"/>
</dbReference>
<feature type="region of interest" description="Disordered" evidence="1">
    <location>
        <begin position="125"/>
        <end position="224"/>
    </location>
</feature>
<feature type="compositionally biased region" description="Low complexity" evidence="1">
    <location>
        <begin position="294"/>
        <end position="323"/>
    </location>
</feature>
<dbReference type="Proteomes" id="UP000242133">
    <property type="component" value="Unassembled WGS sequence"/>
</dbReference>
<accession>A0A2P8ESH2</accession>
<protein>
    <submittedName>
        <fullName evidence="3">Flagellar hook-length control protein FliK</fullName>
    </submittedName>
</protein>
<dbReference type="RefSeq" id="WP_106592536.1">
    <property type="nucleotide sequence ID" value="NZ_PYGI01000018.1"/>
</dbReference>
<keyword evidence="3" id="KW-0969">Cilium</keyword>
<sequence>MLPTTPVSNGTARSNSSPSLEQLLPSGGRELPAVVKQVAAGDAGGKVFRIQVEANNRLLELISRAPLNAGDRVTLSRSPAGELLLSLLAPTRPNTSPNAAAGRPALLLQASAAQVPQLQQSLPLNTPRPAQVISSTPTPSPAPAPVDTSAPQSTRPAAPASNPGPVQNPVQRSVTPTQGQPNTPQTTVPPNSRPGTPANGAQTADNKASVGGGSSAAARPEVAAPAPAAKVQVYRAQLQQMTSMTPSAPQPTSLATPATVASPASTVTTAQSPPSAQAPANTQPGPLPTQGGRSAPAPMPAASPATSTTASRPPAPTPTTAAIPARVSHSGNTLLQTLGQQQVRQAQPHLVQLRIDTQQLQLLSPRPLQAGQQVILTRTSADQVQLSSPPPIEAITQRPASQVALQNALREALPQQIPFGDALNQLVQLSQAPATRSNSAINQLVQSMLSLFSVTPGDPGAEHSIKRNLQQGGLMTESQLARSAPGDKPAADIKQHLGQLLKAAEQLPNEARQQMLRLVDALQARTTTQQVSSLQGWRDQPDGTQERVYRLDLPIRQAEQHETAELTIHEHRKPRPDDEPLTSWSVALHFDLQHQGSVDARLSLQEGWRLQLQFWAESAATVQRIEQQLEPFTRDLSEKGFIIDHIQARLGAPSQPALTDIQRRLVDVHT</sequence>
<gene>
    <name evidence="3" type="ORF">CLV44_11866</name>
</gene>
<dbReference type="EMBL" id="PYGI01000018">
    <property type="protein sequence ID" value="PSL12388.1"/>
    <property type="molecule type" value="Genomic_DNA"/>
</dbReference>
<dbReference type="Pfam" id="PF02120">
    <property type="entry name" value="Flg_hook"/>
    <property type="match status" value="1"/>
</dbReference>
<dbReference type="InterPro" id="IPR021136">
    <property type="entry name" value="Flagellar_hook_control-like_C"/>
</dbReference>
<comment type="caution">
    <text evidence="3">The sequence shown here is derived from an EMBL/GenBank/DDBJ whole genome shotgun (WGS) entry which is preliminary data.</text>
</comment>
<dbReference type="OrthoDB" id="6114321at2"/>
<feature type="compositionally biased region" description="Low complexity" evidence="1">
    <location>
        <begin position="215"/>
        <end position="224"/>
    </location>
</feature>
<organism evidence="3 4">
    <name type="scientific">Marinobacterium halophilum</name>
    <dbReference type="NCBI Taxonomy" id="267374"/>
    <lineage>
        <taxon>Bacteria</taxon>
        <taxon>Pseudomonadati</taxon>
        <taxon>Pseudomonadota</taxon>
        <taxon>Gammaproteobacteria</taxon>
        <taxon>Oceanospirillales</taxon>
        <taxon>Oceanospirillaceae</taxon>
        <taxon>Marinobacterium</taxon>
    </lineage>
</organism>
<evidence type="ECO:0000256" key="1">
    <source>
        <dbReference type="SAM" id="MobiDB-lite"/>
    </source>
</evidence>
<keyword evidence="3" id="KW-0966">Cell projection</keyword>
<feature type="region of interest" description="Disordered" evidence="1">
    <location>
        <begin position="1"/>
        <end position="25"/>
    </location>
</feature>
<keyword evidence="4" id="KW-1185">Reference proteome</keyword>